<comment type="similarity">
    <text evidence="1">Belongs to the ATPase alpha/beta chains family.</text>
</comment>
<protein>
    <recommendedName>
        <fullName evidence="2">V-type proton ATPase catalytic subunit A</fullName>
    </recommendedName>
</protein>
<keyword evidence="12" id="KW-1185">Reference proteome</keyword>
<evidence type="ECO:0000256" key="6">
    <source>
        <dbReference type="ARBA" id="ARBA00022967"/>
    </source>
</evidence>
<keyword evidence="9" id="KW-0812">Transmembrane</keyword>
<evidence type="ECO:0000256" key="3">
    <source>
        <dbReference type="ARBA" id="ARBA00022448"/>
    </source>
</evidence>
<feature type="domain" description="ATPase F1/V1/A1 complex alpha/beta subunit N-terminal" evidence="10">
    <location>
        <begin position="32"/>
        <end position="79"/>
    </location>
</feature>
<dbReference type="PANTHER" id="PTHR43607">
    <property type="entry name" value="V-TYPE PROTON ATPASE CATALYTIC SUBUNIT A"/>
    <property type="match status" value="1"/>
</dbReference>
<name>A0AA39V5U9_9LECA</name>
<dbReference type="AlphaFoldDB" id="A0AA39V5U9"/>
<dbReference type="Gene3D" id="2.40.30.20">
    <property type="match status" value="1"/>
</dbReference>
<organism evidence="11 12">
    <name type="scientific">Cladonia borealis</name>
    <dbReference type="NCBI Taxonomy" id="184061"/>
    <lineage>
        <taxon>Eukaryota</taxon>
        <taxon>Fungi</taxon>
        <taxon>Dikarya</taxon>
        <taxon>Ascomycota</taxon>
        <taxon>Pezizomycotina</taxon>
        <taxon>Lecanoromycetes</taxon>
        <taxon>OSLEUM clade</taxon>
        <taxon>Lecanoromycetidae</taxon>
        <taxon>Lecanorales</taxon>
        <taxon>Lecanorineae</taxon>
        <taxon>Cladoniaceae</taxon>
        <taxon>Cladonia</taxon>
    </lineage>
</organism>
<evidence type="ECO:0000313" key="12">
    <source>
        <dbReference type="Proteomes" id="UP001166286"/>
    </source>
</evidence>
<dbReference type="InterPro" id="IPR022878">
    <property type="entry name" value="V-ATPase_asu"/>
</dbReference>
<keyword evidence="3" id="KW-0813">Transport</keyword>
<dbReference type="EMBL" id="JAFEKC020000026">
    <property type="protein sequence ID" value="KAK0506940.1"/>
    <property type="molecule type" value="Genomic_DNA"/>
</dbReference>
<comment type="caution">
    <text evidence="11">The sequence shown here is derived from an EMBL/GenBank/DDBJ whole genome shotgun (WGS) entry which is preliminary data.</text>
</comment>
<reference evidence="11" key="1">
    <citation type="submission" date="2023-03" db="EMBL/GenBank/DDBJ databases">
        <title>Complete genome of Cladonia borealis.</title>
        <authorList>
            <person name="Park H."/>
        </authorList>
    </citation>
    <scope>NUCLEOTIDE SEQUENCE</scope>
    <source>
        <strain evidence="11">ANT050790</strain>
    </source>
</reference>
<evidence type="ECO:0000256" key="2">
    <source>
        <dbReference type="ARBA" id="ARBA00018860"/>
    </source>
</evidence>
<dbReference type="InterPro" id="IPR023366">
    <property type="entry name" value="ATP_synth_asu-like_sf"/>
</dbReference>
<keyword evidence="7" id="KW-0406">Ion transport</keyword>
<feature type="transmembrane region" description="Helical" evidence="9">
    <location>
        <begin position="13"/>
        <end position="30"/>
    </location>
</feature>
<evidence type="ECO:0000313" key="11">
    <source>
        <dbReference type="EMBL" id="KAK0506940.1"/>
    </source>
</evidence>
<keyword evidence="5" id="KW-0067">ATP-binding</keyword>
<keyword evidence="6" id="KW-1278">Translocase</keyword>
<dbReference type="InterPro" id="IPR004100">
    <property type="entry name" value="ATPase_F1/V1/A1_a/bsu_N"/>
</dbReference>
<keyword evidence="4" id="KW-0547">Nucleotide-binding</keyword>
<dbReference type="GO" id="GO:0046034">
    <property type="term" value="P:ATP metabolic process"/>
    <property type="evidence" value="ECO:0007669"/>
    <property type="project" value="InterPro"/>
</dbReference>
<dbReference type="GO" id="GO:0000329">
    <property type="term" value="C:fungal-type vacuole membrane"/>
    <property type="evidence" value="ECO:0007669"/>
    <property type="project" value="TreeGrafter"/>
</dbReference>
<accession>A0AA39V5U9</accession>
<evidence type="ECO:0000256" key="7">
    <source>
        <dbReference type="ARBA" id="ARBA00023065"/>
    </source>
</evidence>
<dbReference type="PANTHER" id="PTHR43607:SF1">
    <property type="entry name" value="H(+)-TRANSPORTING TWO-SECTOR ATPASE"/>
    <property type="match status" value="1"/>
</dbReference>
<dbReference type="InterPro" id="IPR036121">
    <property type="entry name" value="ATPase_F1/V1/A1_a/bsu_N_sf"/>
</dbReference>
<dbReference type="GO" id="GO:0046961">
    <property type="term" value="F:proton-transporting ATPase activity, rotational mechanism"/>
    <property type="evidence" value="ECO:0007669"/>
    <property type="project" value="InterPro"/>
</dbReference>
<keyword evidence="9" id="KW-1133">Transmembrane helix</keyword>
<dbReference type="GO" id="GO:0005524">
    <property type="term" value="F:ATP binding"/>
    <property type="evidence" value="ECO:0007669"/>
    <property type="project" value="UniProtKB-KW"/>
</dbReference>
<evidence type="ECO:0000256" key="8">
    <source>
        <dbReference type="ARBA" id="ARBA00029427"/>
    </source>
</evidence>
<sequence>MLAVKDSDTVDDFVTGTVLLVLGPLALLPLKLIHTYKICKVGTEELIREVIRIEGNRATIQLISNTAGVAFGDPVLRTGKPLSVEPNGDDLR</sequence>
<keyword evidence="9" id="KW-0472">Membrane</keyword>
<dbReference type="Proteomes" id="UP001166286">
    <property type="component" value="Unassembled WGS sequence"/>
</dbReference>
<evidence type="ECO:0000259" key="10">
    <source>
        <dbReference type="Pfam" id="PF02874"/>
    </source>
</evidence>
<evidence type="ECO:0000256" key="4">
    <source>
        <dbReference type="ARBA" id="ARBA00022741"/>
    </source>
</evidence>
<proteinExistence type="inferred from homology"/>
<dbReference type="SUPFAM" id="SSF50615">
    <property type="entry name" value="N-terminal domain of alpha and beta subunits of F1 ATP synthase"/>
    <property type="match status" value="1"/>
</dbReference>
<evidence type="ECO:0000256" key="5">
    <source>
        <dbReference type="ARBA" id="ARBA00022840"/>
    </source>
</evidence>
<evidence type="ECO:0000256" key="1">
    <source>
        <dbReference type="ARBA" id="ARBA00008936"/>
    </source>
</evidence>
<comment type="subcellular location">
    <subcellularLocation>
        <location evidence="8">Vacuole membrane</location>
        <topology evidence="8">Peripheral membrane protein</topology>
        <orientation evidence="8">Cytoplasmic side</orientation>
    </subcellularLocation>
</comment>
<dbReference type="Pfam" id="PF02874">
    <property type="entry name" value="ATP-synt_ab_N"/>
    <property type="match status" value="1"/>
</dbReference>
<evidence type="ECO:0000256" key="9">
    <source>
        <dbReference type="SAM" id="Phobius"/>
    </source>
</evidence>
<gene>
    <name evidence="11" type="ORF">JMJ35_010640</name>
</gene>